<dbReference type="EMBL" id="JBIMZQ010000036">
    <property type="protein sequence ID" value="KAL3661325.1"/>
    <property type="molecule type" value="Genomic_DNA"/>
</dbReference>
<feature type="coiled-coil region" evidence="11">
    <location>
        <begin position="277"/>
        <end position="318"/>
    </location>
</feature>
<evidence type="ECO:0000313" key="14">
    <source>
        <dbReference type="Proteomes" id="UP001632037"/>
    </source>
</evidence>
<evidence type="ECO:0000256" key="11">
    <source>
        <dbReference type="SAM" id="Coils"/>
    </source>
</evidence>
<evidence type="ECO:0000256" key="4">
    <source>
        <dbReference type="ARBA" id="ARBA00022490"/>
    </source>
</evidence>
<reference evidence="13 14" key="1">
    <citation type="submission" date="2024-09" db="EMBL/GenBank/DDBJ databases">
        <title>Genome sequencing and assembly of Phytophthora oleae, isolate VK10A, causative agent of rot of olive drupes.</title>
        <authorList>
            <person name="Conti Taguali S."/>
            <person name="Riolo M."/>
            <person name="La Spada F."/>
            <person name="Cacciola S.O."/>
            <person name="Dionisio G."/>
        </authorList>
    </citation>
    <scope>NUCLEOTIDE SEQUENCE [LARGE SCALE GENOMIC DNA]</scope>
    <source>
        <strain evidence="13 14">VK10A</strain>
    </source>
</reference>
<feature type="region of interest" description="Disordered" evidence="12">
    <location>
        <begin position="342"/>
        <end position="368"/>
    </location>
</feature>
<comment type="caution">
    <text evidence="13">The sequence shown here is derived from an EMBL/GenBank/DDBJ whole genome shotgun (WGS) entry which is preliminary data.</text>
</comment>
<evidence type="ECO:0000256" key="8">
    <source>
        <dbReference type="ARBA" id="ARBA00023306"/>
    </source>
</evidence>
<keyword evidence="5" id="KW-0677">Repeat</keyword>
<dbReference type="Proteomes" id="UP001632037">
    <property type="component" value="Unassembled WGS sequence"/>
</dbReference>
<dbReference type="AlphaFoldDB" id="A0ABD3F5M8"/>
<evidence type="ECO:0000256" key="12">
    <source>
        <dbReference type="SAM" id="MobiDB-lite"/>
    </source>
</evidence>
<feature type="region of interest" description="Disordered" evidence="12">
    <location>
        <begin position="1"/>
        <end position="28"/>
    </location>
</feature>
<keyword evidence="6 11" id="KW-0175">Coiled coil</keyword>
<evidence type="ECO:0000256" key="7">
    <source>
        <dbReference type="ARBA" id="ARBA00023212"/>
    </source>
</evidence>
<evidence type="ECO:0000256" key="9">
    <source>
        <dbReference type="ARBA" id="ARBA00031694"/>
    </source>
</evidence>
<keyword evidence="14" id="KW-1185">Reference proteome</keyword>
<organism evidence="13 14">
    <name type="scientific">Phytophthora oleae</name>
    <dbReference type="NCBI Taxonomy" id="2107226"/>
    <lineage>
        <taxon>Eukaryota</taxon>
        <taxon>Sar</taxon>
        <taxon>Stramenopiles</taxon>
        <taxon>Oomycota</taxon>
        <taxon>Peronosporomycetes</taxon>
        <taxon>Peronosporales</taxon>
        <taxon>Peronosporaceae</taxon>
        <taxon>Phytophthora</taxon>
    </lineage>
</organism>
<accession>A0ABD3F5M8</accession>
<evidence type="ECO:0000256" key="2">
    <source>
        <dbReference type="ARBA" id="ARBA00010411"/>
    </source>
</evidence>
<name>A0ABD3F5M8_9STRA</name>
<gene>
    <name evidence="13" type="ORF">V7S43_013530</name>
</gene>
<dbReference type="InterPro" id="IPR033351">
    <property type="entry name" value="POC5"/>
</dbReference>
<comment type="similarity">
    <text evidence="2">Belongs to the POC5 family.</text>
</comment>
<sequence length="534" mass="60744">MTSESELSDKEWRQMRRQMPKLHFEPVPETPALLPRSLYGEIDDMELASIREEEEEKADESAGLTRDLPSLVEVKKDRSELPSTSMAVSPLITKRFQPREQKRPPENNYHLDDAELAAIDAEMAAAHDATRQSVMRALIDLKAKKARVEALERMKLSAAHSNDVKILQDKLEELKAQVATADSQREQCDLVLDRFSMFSAKQSHLNQERWSGEFSLVACFRAWKKTIGQKVEKHSALRRVLLQYYKRRQRETFRHWNTSARNHLLQTQLQDQKDWYEHRIVEMAKEYQIKIQQLQQEVDDAKCQVADAQKCCQKLEEDLRLIFLRGVSAMNIEALTAFRTSHKHRHTLGEEERSDLPSRHKETSSNQIAESVKTIPTTFEKLAVPEAVPPPPKQVPTSMTAETNVPAPVVAVASVDASSSLSPSKGSKVRSSYSQAAPTVDRAATGWSRLNSTTELRSAEMIRKHELPTSIGREAAGRLISSTYRPYSAPSPTKKWSRPQLNAKYQVEMQYMRSEVAASAARSTRTRVARYPPS</sequence>
<proteinExistence type="inferred from homology"/>
<evidence type="ECO:0000256" key="10">
    <source>
        <dbReference type="ARBA" id="ARBA00049959"/>
    </source>
</evidence>
<comment type="subcellular location">
    <subcellularLocation>
        <location evidence="1">Cytoplasm</location>
        <location evidence="1">Cytoskeleton</location>
        <location evidence="1">Microtubule organizing center</location>
        <location evidence="1">Centrosome</location>
        <location evidence="1">Centriole</location>
    </subcellularLocation>
</comment>
<evidence type="ECO:0000256" key="6">
    <source>
        <dbReference type="ARBA" id="ARBA00023054"/>
    </source>
</evidence>
<dbReference type="GO" id="GO:0005814">
    <property type="term" value="C:centriole"/>
    <property type="evidence" value="ECO:0007669"/>
    <property type="project" value="UniProtKB-SubCell"/>
</dbReference>
<evidence type="ECO:0000256" key="3">
    <source>
        <dbReference type="ARBA" id="ARBA00014910"/>
    </source>
</evidence>
<evidence type="ECO:0000313" key="13">
    <source>
        <dbReference type="EMBL" id="KAL3661325.1"/>
    </source>
</evidence>
<feature type="compositionally biased region" description="Basic and acidic residues" evidence="12">
    <location>
        <begin position="347"/>
        <end position="363"/>
    </location>
</feature>
<protein>
    <recommendedName>
        <fullName evidence="3">Centrosomal protein POC5</fullName>
    </recommendedName>
    <alternativeName>
        <fullName evidence="9">Protein of centriole 5</fullName>
    </alternativeName>
</protein>
<dbReference type="PANTHER" id="PTHR28618">
    <property type="entry name" value="CENTROSOMAL PROTEIN POC5"/>
    <property type="match status" value="1"/>
</dbReference>
<evidence type="ECO:0000256" key="5">
    <source>
        <dbReference type="ARBA" id="ARBA00022737"/>
    </source>
</evidence>
<feature type="coiled-coil region" evidence="11">
    <location>
        <begin position="134"/>
        <end position="184"/>
    </location>
</feature>
<comment type="function">
    <text evidence="10">Essential for the assembly of the distal half of centrioles, required for centriole elongation. Acts as a negative regulator of centriole elongation.</text>
</comment>
<evidence type="ECO:0000256" key="1">
    <source>
        <dbReference type="ARBA" id="ARBA00004114"/>
    </source>
</evidence>
<keyword evidence="8" id="KW-0131">Cell cycle</keyword>
<dbReference type="PANTHER" id="PTHR28618:SF1">
    <property type="entry name" value="CENTROSOMAL PROTEIN POC5"/>
    <property type="match status" value="1"/>
</dbReference>
<keyword evidence="7" id="KW-0206">Cytoskeleton</keyword>
<keyword evidence="4" id="KW-0963">Cytoplasm</keyword>